<protein>
    <submittedName>
        <fullName evidence="4">Glycosyltransferase involved in cell wall bisynthesis</fullName>
    </submittedName>
</protein>
<dbReference type="PANTHER" id="PTHR46401">
    <property type="entry name" value="GLYCOSYLTRANSFERASE WBBK-RELATED"/>
    <property type="match status" value="1"/>
</dbReference>
<dbReference type="Gene3D" id="3.40.50.2000">
    <property type="entry name" value="Glycogen Phosphorylase B"/>
    <property type="match status" value="2"/>
</dbReference>
<dbReference type="CDD" id="cd03801">
    <property type="entry name" value="GT4_PimA-like"/>
    <property type="match status" value="1"/>
</dbReference>
<dbReference type="OrthoDB" id="9790710at2"/>
<dbReference type="SUPFAM" id="SSF53756">
    <property type="entry name" value="UDP-Glycosyltransferase/glycogen phosphorylase"/>
    <property type="match status" value="1"/>
</dbReference>
<keyword evidence="5" id="KW-1185">Reference proteome</keyword>
<dbReference type="EMBL" id="FWXR01000011">
    <property type="protein sequence ID" value="SMC89042.1"/>
    <property type="molecule type" value="Genomic_DNA"/>
</dbReference>
<evidence type="ECO:0000313" key="4">
    <source>
        <dbReference type="EMBL" id="SMC89042.1"/>
    </source>
</evidence>
<dbReference type="InterPro" id="IPR028098">
    <property type="entry name" value="Glyco_trans_4-like_N"/>
</dbReference>
<name>A0A1W2CW29_9HYPH</name>
<evidence type="ECO:0000313" key="5">
    <source>
        <dbReference type="Proteomes" id="UP000192656"/>
    </source>
</evidence>
<sequence length="402" mass="43699">MTIRRTALIAWDYPPSASGLAVAAREIAESLTEADVDVTVYTLDRSDRRVENGVTIVGALPKRAMISGWLRRRMALGHLVAPRWFMEAIAPDHKADPFDCLEATNWYAPGALARRLPDLTFVTRHSTPGASTGALSGSLRNRIDGRFACRLEASSARRSHGHIFNTAPHGETVSRLYELNRETPRAVIGLSLPPERLARAAGAAYPHRDRNEGEPVELLFVGRAEERKGFDCLLSAIEILSKDVASGALPDFRLRLVGIEAEHIAGLGSAAKRHVDMLGRLSDRALDEAYRQADLVVAPSRYESFGLVYQEALAFGRPVIGLAVDPSAREVVGASGAGLLAQEASGTALAEMLRRAIRDPALRLDLHQHALAAAGRFSRRSLAAETLALYSAASAWRKRHGR</sequence>
<evidence type="ECO:0000259" key="2">
    <source>
        <dbReference type="Pfam" id="PF00534"/>
    </source>
</evidence>
<feature type="domain" description="Glycosyltransferase subfamily 4-like N-terminal" evidence="3">
    <location>
        <begin position="18"/>
        <end position="176"/>
    </location>
</feature>
<reference evidence="4 5" key="1">
    <citation type="submission" date="2017-04" db="EMBL/GenBank/DDBJ databases">
        <authorList>
            <person name="Afonso C.L."/>
            <person name="Miller P.J."/>
            <person name="Scott M.A."/>
            <person name="Spackman E."/>
            <person name="Goraichik I."/>
            <person name="Dimitrov K.M."/>
            <person name="Suarez D.L."/>
            <person name="Swayne D.E."/>
        </authorList>
    </citation>
    <scope>NUCLEOTIDE SEQUENCE [LARGE SCALE GENOMIC DNA]</scope>
    <source>
        <strain evidence="4 5">CGMCC 1.10972</strain>
    </source>
</reference>
<dbReference type="GO" id="GO:0009103">
    <property type="term" value="P:lipopolysaccharide biosynthetic process"/>
    <property type="evidence" value="ECO:0007669"/>
    <property type="project" value="TreeGrafter"/>
</dbReference>
<feature type="domain" description="Glycosyl transferase family 1" evidence="2">
    <location>
        <begin position="213"/>
        <end position="369"/>
    </location>
</feature>
<dbReference type="Pfam" id="PF13579">
    <property type="entry name" value="Glyco_trans_4_4"/>
    <property type="match status" value="1"/>
</dbReference>
<dbReference type="STRING" id="937218.SAMN06297251_111136"/>
<dbReference type="Proteomes" id="UP000192656">
    <property type="component" value="Unassembled WGS sequence"/>
</dbReference>
<proteinExistence type="predicted"/>
<evidence type="ECO:0000256" key="1">
    <source>
        <dbReference type="ARBA" id="ARBA00022679"/>
    </source>
</evidence>
<dbReference type="Pfam" id="PF00534">
    <property type="entry name" value="Glycos_transf_1"/>
    <property type="match status" value="1"/>
</dbReference>
<accession>A0A1W2CW29</accession>
<dbReference type="GO" id="GO:0016757">
    <property type="term" value="F:glycosyltransferase activity"/>
    <property type="evidence" value="ECO:0007669"/>
    <property type="project" value="InterPro"/>
</dbReference>
<dbReference type="AlphaFoldDB" id="A0A1W2CW29"/>
<dbReference type="InterPro" id="IPR001296">
    <property type="entry name" value="Glyco_trans_1"/>
</dbReference>
<organism evidence="4 5">
    <name type="scientific">Fulvimarina manganoxydans</name>
    <dbReference type="NCBI Taxonomy" id="937218"/>
    <lineage>
        <taxon>Bacteria</taxon>
        <taxon>Pseudomonadati</taxon>
        <taxon>Pseudomonadota</taxon>
        <taxon>Alphaproteobacteria</taxon>
        <taxon>Hyphomicrobiales</taxon>
        <taxon>Aurantimonadaceae</taxon>
        <taxon>Fulvimarina</taxon>
    </lineage>
</organism>
<gene>
    <name evidence="4" type="ORF">SAMN06297251_111136</name>
</gene>
<dbReference type="RefSeq" id="WP_084410552.1">
    <property type="nucleotide sequence ID" value="NZ_FWXR01000011.1"/>
</dbReference>
<evidence type="ECO:0000259" key="3">
    <source>
        <dbReference type="Pfam" id="PF13579"/>
    </source>
</evidence>
<dbReference type="PANTHER" id="PTHR46401:SF2">
    <property type="entry name" value="GLYCOSYLTRANSFERASE WBBK-RELATED"/>
    <property type="match status" value="1"/>
</dbReference>
<keyword evidence="1 4" id="KW-0808">Transferase</keyword>